<organism evidence="1 2">
    <name type="scientific">Fusarium xylarioides</name>
    <dbReference type="NCBI Taxonomy" id="221167"/>
    <lineage>
        <taxon>Eukaryota</taxon>
        <taxon>Fungi</taxon>
        <taxon>Dikarya</taxon>
        <taxon>Ascomycota</taxon>
        <taxon>Pezizomycotina</taxon>
        <taxon>Sordariomycetes</taxon>
        <taxon>Hypocreomycetidae</taxon>
        <taxon>Hypocreales</taxon>
        <taxon>Nectriaceae</taxon>
        <taxon>Fusarium</taxon>
        <taxon>Fusarium fujikuroi species complex</taxon>
    </lineage>
</organism>
<comment type="caution">
    <text evidence="1">The sequence shown here is derived from an EMBL/GenBank/DDBJ whole genome shotgun (WGS) entry which is preliminary data.</text>
</comment>
<reference evidence="1" key="1">
    <citation type="journal article" date="2020" name="bioRxiv">
        <title>Historical genomics reveals the evolutionary mechanisms behind multiple outbreaks of the host-specific coffee wilt pathogen Fusarium xylarioides.</title>
        <authorList>
            <person name="Peck D."/>
            <person name="Nowell R.W."/>
            <person name="Flood J."/>
            <person name="Ryan M.J."/>
            <person name="Barraclough T.G."/>
        </authorList>
    </citation>
    <scope>NUCLEOTIDE SEQUENCE</scope>
    <source>
        <strain evidence="1">IMI 127659i</strain>
    </source>
</reference>
<accession>A0A9P7L321</accession>
<name>A0A9P7L321_9HYPO</name>
<proteinExistence type="predicted"/>
<keyword evidence="2" id="KW-1185">Reference proteome</keyword>
<dbReference type="EMBL" id="JADFTT010000126">
    <property type="protein sequence ID" value="KAG5767264.1"/>
    <property type="molecule type" value="Genomic_DNA"/>
</dbReference>
<gene>
    <name evidence="1" type="ORF">H9Q72_004714</name>
</gene>
<dbReference type="OrthoDB" id="5081092at2759"/>
<dbReference type="Proteomes" id="UP000750502">
    <property type="component" value="Unassembled WGS sequence"/>
</dbReference>
<evidence type="ECO:0000313" key="2">
    <source>
        <dbReference type="Proteomes" id="UP000750502"/>
    </source>
</evidence>
<protein>
    <recommendedName>
        <fullName evidence="3">F-box domain-containing protein</fullName>
    </recommendedName>
</protein>
<evidence type="ECO:0008006" key="3">
    <source>
        <dbReference type="Google" id="ProtNLM"/>
    </source>
</evidence>
<sequence length="502" mass="56917">MGRLLDLPDEILTYICISICDSDRVALFQVIHANKKVHRIASPLLVRHWPLHHGIFLKRAHAFFAVHLLRNPHLQRNVKSIVFDNLIPTETDYSSARDPDLDALAIPARQLFPNNPNWCNQLICGCIDPVATLLLVLCTRIESLGLTIPDFDEESRLLVLELVSLSLKRSGPKRPLGNLQLGMIKWDDKHEPGHIQYAAPFFHLPKVKTLALSALSDNKRLKTILHEEDRKEQYRLGLYPDIYKTRFPIRTSPIEELILAAACLTSKGLLTVVSSCKRLKKLAFTCPGVADLYIDEHNSVLLKQALLLHVVSLEELAFKLETHYLENNYGSTEGESHTGLNLLKECFPEMKKLKRLTMDIHALYFHDDPLSEKMLDCLPRSLEYLGLECELECFQPQVLRYVEVLCTVLEACGPGNRFCALKTLELCLTVHGKRDANIYDPVKELAREKGIEFTLTRESQGWGTAWEAMGIMPVPNPPLAFAENSYQESELGSSFDGDWGFE</sequence>
<dbReference type="AlphaFoldDB" id="A0A9P7L321"/>
<reference evidence="1" key="2">
    <citation type="submission" date="2020-10" db="EMBL/GenBank/DDBJ databases">
        <authorList>
            <person name="Peck L.D."/>
            <person name="Nowell R.W."/>
            <person name="Flood J."/>
            <person name="Ryan M.J."/>
            <person name="Barraclough T.G."/>
        </authorList>
    </citation>
    <scope>NUCLEOTIDE SEQUENCE</scope>
    <source>
        <strain evidence="1">IMI 127659i</strain>
    </source>
</reference>
<evidence type="ECO:0000313" key="1">
    <source>
        <dbReference type="EMBL" id="KAG5767264.1"/>
    </source>
</evidence>